<dbReference type="Proteomes" id="UP000238413">
    <property type="component" value="Chromosome"/>
</dbReference>
<evidence type="ECO:0000313" key="2">
    <source>
        <dbReference type="Proteomes" id="UP000238413"/>
    </source>
</evidence>
<dbReference type="RefSeq" id="WP_099504337.1">
    <property type="nucleotide sequence ID" value="NZ_CP026652.1"/>
</dbReference>
<reference evidence="1 2" key="1">
    <citation type="submission" date="2018-02" db="EMBL/GenBank/DDBJ databases">
        <title>Complete genome sequence of Streptomyces dengpaensis, the producer of angucyclines.</title>
        <authorList>
            <person name="Yumei L."/>
        </authorList>
    </citation>
    <scope>NUCLEOTIDE SEQUENCE [LARGE SCALE GENOMIC DNA]</scope>
    <source>
        <strain evidence="1 2">XZHG99</strain>
    </source>
</reference>
<sequence length="79" mass="9677">MGMIRDHWFRADYANEPCRYSACGRPQAEHVESVGEWMDPRHWFRPSLRRPSRCARCARLFAHSTHHGSRKNRRLWWRR</sequence>
<gene>
    <name evidence="1" type="ORF">C4B68_24480</name>
</gene>
<protein>
    <submittedName>
        <fullName evidence="1">Uncharacterized protein</fullName>
    </submittedName>
</protein>
<name>A0ABN5I813_9ACTN</name>
<accession>A0ABN5I813</accession>
<proteinExistence type="predicted"/>
<organism evidence="1 2">
    <name type="scientific">Streptomyces dengpaensis</name>
    <dbReference type="NCBI Taxonomy" id="2049881"/>
    <lineage>
        <taxon>Bacteria</taxon>
        <taxon>Bacillati</taxon>
        <taxon>Actinomycetota</taxon>
        <taxon>Actinomycetes</taxon>
        <taxon>Kitasatosporales</taxon>
        <taxon>Streptomycetaceae</taxon>
        <taxon>Streptomyces</taxon>
    </lineage>
</organism>
<evidence type="ECO:0000313" key="1">
    <source>
        <dbReference type="EMBL" id="AVH58402.1"/>
    </source>
</evidence>
<dbReference type="EMBL" id="CP026652">
    <property type="protein sequence ID" value="AVH58402.1"/>
    <property type="molecule type" value="Genomic_DNA"/>
</dbReference>
<keyword evidence="2" id="KW-1185">Reference proteome</keyword>